<evidence type="ECO:0000259" key="8">
    <source>
        <dbReference type="PROSITE" id="PS51462"/>
    </source>
</evidence>
<dbReference type="GO" id="GO:0016787">
    <property type="term" value="F:hydrolase activity"/>
    <property type="evidence" value="ECO:0007669"/>
    <property type="project" value="UniProtKB-KW"/>
</dbReference>
<evidence type="ECO:0000256" key="6">
    <source>
        <dbReference type="ARBA" id="ARBA00032162"/>
    </source>
</evidence>
<comment type="similarity">
    <text evidence="3">Belongs to the Nudix hydrolase family. NudK subfamily.</text>
</comment>
<accession>A0ABM9B3R2</accession>
<dbReference type="Proteomes" id="UP000837803">
    <property type="component" value="Unassembled WGS sequence"/>
</dbReference>
<comment type="cofactor">
    <cofactor evidence="2">
        <name>Mg(2+)</name>
        <dbReference type="ChEBI" id="CHEBI:18420"/>
    </cofactor>
</comment>
<evidence type="ECO:0000256" key="5">
    <source>
        <dbReference type="ARBA" id="ARBA00022801"/>
    </source>
</evidence>
<dbReference type="Gene3D" id="3.90.79.10">
    <property type="entry name" value="Nucleoside Triphosphate Pyrophosphohydrolase"/>
    <property type="match status" value="1"/>
</dbReference>
<sequence>MAEAVNPWSTKSVRTPYENPWIKIEHHEVVTPGGSDGIYGLVRYKNHAIGIVPVDADGYTYLVGQYRYALDAYSWEIPEGGCPVGEDPLQTAQRELKEETGLVATRWSQLMEFHLSNSVSDEWGVAYLAEGLRQEAAEPEDTEDLRVRRLRLEEAIAMTLDGRITDALSILALQRVALLDGTLGKGTDGKNSQNKTV</sequence>
<feature type="domain" description="Nudix hydrolase" evidence="8">
    <location>
        <begin position="44"/>
        <end position="172"/>
    </location>
</feature>
<evidence type="ECO:0000256" key="1">
    <source>
        <dbReference type="ARBA" id="ARBA00000847"/>
    </source>
</evidence>
<keyword evidence="5 9" id="KW-0378">Hydrolase</keyword>
<dbReference type="PROSITE" id="PS51462">
    <property type="entry name" value="NUDIX"/>
    <property type="match status" value="1"/>
</dbReference>
<comment type="catalytic activity">
    <reaction evidence="1">
        <text>GDP-alpha-D-mannose + H2O = alpha-D-mannose 1-phosphate + GMP + 2 H(+)</text>
        <dbReference type="Rhea" id="RHEA:27978"/>
        <dbReference type="ChEBI" id="CHEBI:15377"/>
        <dbReference type="ChEBI" id="CHEBI:15378"/>
        <dbReference type="ChEBI" id="CHEBI:57527"/>
        <dbReference type="ChEBI" id="CHEBI:58115"/>
        <dbReference type="ChEBI" id="CHEBI:58409"/>
    </reaction>
</comment>
<dbReference type="InterPro" id="IPR000086">
    <property type="entry name" value="NUDIX_hydrolase_dom"/>
</dbReference>
<evidence type="ECO:0000256" key="3">
    <source>
        <dbReference type="ARBA" id="ARBA00007275"/>
    </source>
</evidence>
<dbReference type="EMBL" id="CAKLPZ010000004">
    <property type="protein sequence ID" value="CAH1001953.1"/>
    <property type="molecule type" value="Genomic_DNA"/>
</dbReference>
<dbReference type="PROSITE" id="PS00893">
    <property type="entry name" value="NUDIX_BOX"/>
    <property type="match status" value="1"/>
</dbReference>
<evidence type="ECO:0000256" key="2">
    <source>
        <dbReference type="ARBA" id="ARBA00001946"/>
    </source>
</evidence>
<evidence type="ECO:0000313" key="9">
    <source>
        <dbReference type="EMBL" id="CAH1001953.1"/>
    </source>
</evidence>
<dbReference type="InterPro" id="IPR015797">
    <property type="entry name" value="NUDIX_hydrolase-like_dom_sf"/>
</dbReference>
<reference evidence="9" key="1">
    <citation type="submission" date="2021-12" db="EMBL/GenBank/DDBJ databases">
        <authorList>
            <person name="Rodrigo-Torres L."/>
            <person name="Arahal R. D."/>
            <person name="Lucena T."/>
        </authorList>
    </citation>
    <scope>NUCLEOTIDE SEQUENCE</scope>
    <source>
        <strain evidence="9">CECT 8419</strain>
    </source>
</reference>
<proteinExistence type="inferred from homology"/>
<dbReference type="PANTHER" id="PTHR11839:SF18">
    <property type="entry name" value="NUDIX HYDROLASE DOMAIN-CONTAINING PROTEIN"/>
    <property type="match status" value="1"/>
</dbReference>
<organism evidence="9 10">
    <name type="scientific">Neolewinella maritima</name>
    <dbReference type="NCBI Taxonomy" id="1383882"/>
    <lineage>
        <taxon>Bacteria</taxon>
        <taxon>Pseudomonadati</taxon>
        <taxon>Bacteroidota</taxon>
        <taxon>Saprospiria</taxon>
        <taxon>Saprospirales</taxon>
        <taxon>Lewinellaceae</taxon>
        <taxon>Neolewinella</taxon>
    </lineage>
</organism>
<dbReference type="CDD" id="cd24161">
    <property type="entry name" value="NUDIX_ADPRase_Ndx2"/>
    <property type="match status" value="1"/>
</dbReference>
<comment type="caution">
    <text evidence="9">The sequence shown here is derived from an EMBL/GenBank/DDBJ whole genome shotgun (WGS) entry which is preliminary data.</text>
</comment>
<dbReference type="RefSeq" id="WP_238751813.1">
    <property type="nucleotide sequence ID" value="NZ_CAKLPZ010000004.1"/>
</dbReference>
<dbReference type="InterPro" id="IPR020084">
    <property type="entry name" value="NUDIX_hydrolase_CS"/>
</dbReference>
<evidence type="ECO:0000313" key="10">
    <source>
        <dbReference type="Proteomes" id="UP000837803"/>
    </source>
</evidence>
<evidence type="ECO:0000256" key="4">
    <source>
        <dbReference type="ARBA" id="ARBA00016377"/>
    </source>
</evidence>
<keyword evidence="10" id="KW-1185">Reference proteome</keyword>
<dbReference type="PANTHER" id="PTHR11839">
    <property type="entry name" value="UDP/ADP-SUGAR PYROPHOSPHATASE"/>
    <property type="match status" value="1"/>
</dbReference>
<name>A0ABM9B3R2_9BACT</name>
<dbReference type="SUPFAM" id="SSF55811">
    <property type="entry name" value="Nudix"/>
    <property type="match status" value="1"/>
</dbReference>
<evidence type="ECO:0000256" key="7">
    <source>
        <dbReference type="ARBA" id="ARBA00032272"/>
    </source>
</evidence>
<gene>
    <name evidence="9" type="primary">act</name>
    <name evidence="9" type="ORF">LEM8419_02868</name>
</gene>
<protein>
    <recommendedName>
        <fullName evidence="4">GDP-mannose pyrophosphatase</fullName>
    </recommendedName>
    <alternativeName>
        <fullName evidence="6">GDP-mannose hydrolase</fullName>
    </alternativeName>
    <alternativeName>
        <fullName evidence="7">GDPMK</fullName>
    </alternativeName>
</protein>
<dbReference type="Pfam" id="PF00293">
    <property type="entry name" value="NUDIX"/>
    <property type="match status" value="1"/>
</dbReference>